<evidence type="ECO:0000313" key="2">
    <source>
        <dbReference type="EMBL" id="CAK1249309.1"/>
    </source>
</evidence>
<sequence>MLAPAIEPLTAIGVVGTYIGKVFTEVKGRARFYIEQETGVLATANAGHETKQDTKARLAPLNQTTNRQWFDRA</sequence>
<reference evidence="2 3" key="1">
    <citation type="submission" date="2023-10" db="EMBL/GenBank/DDBJ databases">
        <authorList>
            <person name="Botero Cardona J."/>
        </authorList>
    </citation>
    <scope>NUCLEOTIDE SEQUENCE [LARGE SCALE GENOMIC DNA]</scope>
    <source>
        <strain evidence="2 3">R-54839</strain>
    </source>
</reference>
<dbReference type="EMBL" id="CAUZLR010000009">
    <property type="protein sequence ID" value="CAK1249309.1"/>
    <property type="molecule type" value="Genomic_DNA"/>
</dbReference>
<organism evidence="2 3">
    <name type="scientific">Fructobacillus fructosus</name>
    <dbReference type="NCBI Taxonomy" id="1631"/>
    <lineage>
        <taxon>Bacteria</taxon>
        <taxon>Bacillati</taxon>
        <taxon>Bacillota</taxon>
        <taxon>Bacilli</taxon>
        <taxon>Lactobacillales</taxon>
        <taxon>Lactobacillaceae</taxon>
        <taxon>Fructobacillus</taxon>
    </lineage>
</organism>
<keyword evidence="3" id="KW-1185">Reference proteome</keyword>
<dbReference type="Proteomes" id="UP001314261">
    <property type="component" value="Unassembled WGS sequence"/>
</dbReference>
<proteinExistence type="predicted"/>
<evidence type="ECO:0000313" key="3">
    <source>
        <dbReference type="Proteomes" id="UP001314261"/>
    </source>
</evidence>
<feature type="region of interest" description="Disordered" evidence="1">
    <location>
        <begin position="45"/>
        <end position="73"/>
    </location>
</feature>
<feature type="compositionally biased region" description="Polar residues" evidence="1">
    <location>
        <begin position="61"/>
        <end position="73"/>
    </location>
</feature>
<name>A0ABM9MYJ7_9LACO</name>
<accession>A0ABM9MYJ7</accession>
<evidence type="ECO:0000256" key="1">
    <source>
        <dbReference type="SAM" id="MobiDB-lite"/>
    </source>
</evidence>
<protein>
    <submittedName>
        <fullName evidence="2">Glycosyltransferase involved in cell wall bisynthesis (WcaA)</fullName>
    </submittedName>
</protein>
<comment type="caution">
    <text evidence="2">The sequence shown here is derived from an EMBL/GenBank/DDBJ whole genome shotgun (WGS) entry which is preliminary data.</text>
</comment>
<gene>
    <name evidence="2" type="ORF">R54839_PPFHFPJH_01275</name>
</gene>